<dbReference type="SMART" id="SM00853">
    <property type="entry name" value="MutL_C"/>
    <property type="match status" value="1"/>
</dbReference>
<dbReference type="InterPro" id="IPR014721">
    <property type="entry name" value="Ribsml_uS5_D2-typ_fold_subgr"/>
</dbReference>
<dbReference type="EMBL" id="JAOAOG010000239">
    <property type="protein sequence ID" value="KAJ6237601.1"/>
    <property type="molecule type" value="Genomic_DNA"/>
</dbReference>
<proteinExistence type="inferred from homology"/>
<organism evidence="6 7">
    <name type="scientific">Anaeramoeba flamelloides</name>
    <dbReference type="NCBI Taxonomy" id="1746091"/>
    <lineage>
        <taxon>Eukaryota</taxon>
        <taxon>Metamonada</taxon>
        <taxon>Anaeramoebidae</taxon>
        <taxon>Anaeramoeba</taxon>
    </lineage>
</organism>
<evidence type="ECO:0000313" key="7">
    <source>
        <dbReference type="Proteomes" id="UP001150062"/>
    </source>
</evidence>
<evidence type="ECO:0000313" key="6">
    <source>
        <dbReference type="EMBL" id="KAJ6237601.1"/>
    </source>
</evidence>
<feature type="region of interest" description="Disordered" evidence="3">
    <location>
        <begin position="235"/>
        <end position="284"/>
    </location>
</feature>
<feature type="region of interest" description="Disordered" evidence="3">
    <location>
        <begin position="812"/>
        <end position="832"/>
    </location>
</feature>
<dbReference type="InterPro" id="IPR020568">
    <property type="entry name" value="Ribosomal_Su5_D2-typ_SF"/>
</dbReference>
<keyword evidence="2" id="KW-0227">DNA damage</keyword>
<dbReference type="InterPro" id="IPR042120">
    <property type="entry name" value="MutL_C_dimsub"/>
</dbReference>
<feature type="domain" description="MutL C-terminal dimerisation" evidence="4">
    <location>
        <begin position="630"/>
        <end position="774"/>
    </location>
</feature>
<evidence type="ECO:0000259" key="5">
    <source>
        <dbReference type="SMART" id="SM01340"/>
    </source>
</evidence>
<evidence type="ECO:0000259" key="4">
    <source>
        <dbReference type="SMART" id="SM00853"/>
    </source>
</evidence>
<evidence type="ECO:0000256" key="1">
    <source>
        <dbReference type="ARBA" id="ARBA00006082"/>
    </source>
</evidence>
<keyword evidence="7" id="KW-1185">Reference proteome</keyword>
<keyword evidence="6" id="KW-0540">Nuclease</keyword>
<dbReference type="PROSITE" id="PS00058">
    <property type="entry name" value="DNA_MISMATCH_REPAIR_1"/>
    <property type="match status" value="1"/>
</dbReference>
<dbReference type="PANTHER" id="PTHR10073">
    <property type="entry name" value="DNA MISMATCH REPAIR PROTEIN MLH, PMS, MUTL"/>
    <property type="match status" value="1"/>
</dbReference>
<dbReference type="InterPro" id="IPR013507">
    <property type="entry name" value="DNA_mismatch_S5_2-like"/>
</dbReference>
<gene>
    <name evidence="6" type="ORF">M0813_27164</name>
</gene>
<sequence>MIKPLSTSSLHKICSGQVITSLSTALKELVENSLDAEATTITIKFYDYGLEKIEISDNGKGIGQDNFEYIAQKHTTSKLQSFEELDSVSAMSYGFRGEALSSLCAVSQLMVTTRTKEDQLGHKLEFNSLGELQKKTATAFRVGTCVSVSHIFKRMPVRLKELKKNIRREYSKALSALQSLALINTGVKFTATLINKNKHTKCLSTTGSGLLKNSIINIFGKKFFDRLTPISFQNPLDKKKKKKGTDKEKEKEKEKENKSEKENSETEKDQDEEKEKEEKEEKEKQKEKEIFNFKGFISNARFGRNSSDRQFFFIHQRPVDIPKLAHAINAEYRKLTTTANFSRNKTYPIFFLELKLKPGSFDINVSPDKRTVFVHSLSQLIGQIKGVMEILFGGINSQTILVEKAISDFLVPLKNNSNNQINFQNEKDQEKENENKQGIEIEMIRKIGKINQNKKIKNEQDQEKEKEKEKEKGKLNEQYCQNETGLERGTLKNNINFQNLKNNLNLGHSCDRDHDHHHNCSSKVNLEDHHLFTKLKLQKLQNLDLLEIITDDPINLTKDGEKNEKYSKSIEVSINLEQLSKPRTKHINQPTTNNLKFGLSEQIDKQKSNDECEKELERVLKKDDFFKMEIIGQFNSGFIVTKLDNDLFLVDQHAADEKYNFEQLMKNTVIRNQKMVQPMSMDLSLSDELIVESHLNVFKKNGFELSFDLEQKPTKRVKLLSLPMSKSTVFSVDDVLEMISILRQFPNTMCRPSKVIAMFAMRSCRMSVMFGKALNKKEMTRIVHHLGQLKHPWTCPHGRPTMRHLLRLEDSTLEGQSKNSERKRKFHNNNEH</sequence>
<dbReference type="Gene3D" id="3.30.565.10">
    <property type="entry name" value="Histidine kinase-like ATPase, C-terminal domain"/>
    <property type="match status" value="1"/>
</dbReference>
<dbReference type="InterPro" id="IPR002099">
    <property type="entry name" value="MutL/Mlh/PMS"/>
</dbReference>
<comment type="similarity">
    <text evidence="1">Belongs to the DNA mismatch repair MutL/HexB family.</text>
</comment>
<evidence type="ECO:0000256" key="3">
    <source>
        <dbReference type="SAM" id="MobiDB-lite"/>
    </source>
</evidence>
<dbReference type="NCBIfam" id="TIGR00585">
    <property type="entry name" value="mutl"/>
    <property type="match status" value="1"/>
</dbReference>
<reference evidence="6" key="1">
    <citation type="submission" date="2022-08" db="EMBL/GenBank/DDBJ databases">
        <title>Novel sulfate-reducing endosymbionts in the free-living metamonad Anaeramoeba.</title>
        <authorList>
            <person name="Jerlstrom-Hultqvist J."/>
            <person name="Cepicka I."/>
            <person name="Gallot-Lavallee L."/>
            <person name="Salas-Leiva D."/>
            <person name="Curtis B.A."/>
            <person name="Zahonova K."/>
            <person name="Pipaliya S."/>
            <person name="Dacks J."/>
            <person name="Roger A.J."/>
        </authorList>
    </citation>
    <scope>NUCLEOTIDE SEQUENCE</scope>
    <source>
        <strain evidence="6">Schooner1</strain>
    </source>
</reference>
<dbReference type="Pfam" id="PF08676">
    <property type="entry name" value="MutL_C"/>
    <property type="match status" value="1"/>
</dbReference>
<accession>A0ABQ8XYI8</accession>
<name>A0ABQ8XYI8_9EUKA</name>
<dbReference type="Gene3D" id="3.30.230.10">
    <property type="match status" value="1"/>
</dbReference>
<dbReference type="InterPro" id="IPR037198">
    <property type="entry name" value="MutL_C_sf"/>
</dbReference>
<dbReference type="InterPro" id="IPR014762">
    <property type="entry name" value="DNA_mismatch_repair_CS"/>
</dbReference>
<feature type="region of interest" description="Disordered" evidence="3">
    <location>
        <begin position="453"/>
        <end position="475"/>
    </location>
</feature>
<feature type="compositionally biased region" description="Basic and acidic residues" evidence="3">
    <location>
        <begin position="456"/>
        <end position="475"/>
    </location>
</feature>
<dbReference type="SUPFAM" id="SSF54211">
    <property type="entry name" value="Ribosomal protein S5 domain 2-like"/>
    <property type="match status" value="1"/>
</dbReference>
<dbReference type="GO" id="GO:0004519">
    <property type="term" value="F:endonuclease activity"/>
    <property type="evidence" value="ECO:0007669"/>
    <property type="project" value="UniProtKB-KW"/>
</dbReference>
<dbReference type="InterPro" id="IPR036890">
    <property type="entry name" value="HATPase_C_sf"/>
</dbReference>
<feature type="compositionally biased region" description="Basic and acidic residues" evidence="3">
    <location>
        <begin position="245"/>
        <end position="284"/>
    </location>
</feature>
<dbReference type="InterPro" id="IPR038973">
    <property type="entry name" value="MutL/Mlh/Pms-like"/>
</dbReference>
<feature type="domain" description="DNA mismatch repair protein S5" evidence="5">
    <location>
        <begin position="215"/>
        <end position="393"/>
    </location>
</feature>
<dbReference type="SUPFAM" id="SSF55874">
    <property type="entry name" value="ATPase domain of HSP90 chaperone/DNA topoisomerase II/histidine kinase"/>
    <property type="match status" value="1"/>
</dbReference>
<dbReference type="PANTHER" id="PTHR10073:SF52">
    <property type="entry name" value="MISMATCH REPAIR ENDONUCLEASE PMS2"/>
    <property type="match status" value="1"/>
</dbReference>
<dbReference type="Gene3D" id="3.30.1370.100">
    <property type="entry name" value="MutL, C-terminal domain, regulatory subdomain"/>
    <property type="match status" value="1"/>
</dbReference>
<feature type="compositionally biased region" description="Basic residues" evidence="3">
    <location>
        <begin position="821"/>
        <end position="832"/>
    </location>
</feature>
<dbReference type="CDD" id="cd16926">
    <property type="entry name" value="HATPase_MutL-MLH-PMS-like"/>
    <property type="match status" value="1"/>
</dbReference>
<protein>
    <submittedName>
        <fullName evidence="6">Mismatch repair endonuclease pms2-related</fullName>
    </submittedName>
</protein>
<dbReference type="Gene3D" id="3.30.1540.20">
    <property type="entry name" value="MutL, C-terminal domain, dimerisation subdomain"/>
    <property type="match status" value="1"/>
</dbReference>
<dbReference type="SMART" id="SM01340">
    <property type="entry name" value="DNA_mis_repair"/>
    <property type="match status" value="1"/>
</dbReference>
<keyword evidence="6" id="KW-0378">Hydrolase</keyword>
<keyword evidence="6" id="KW-0255">Endonuclease</keyword>
<dbReference type="InterPro" id="IPR014790">
    <property type="entry name" value="MutL_C"/>
</dbReference>
<comment type="caution">
    <text evidence="6">The sequence shown here is derived from an EMBL/GenBank/DDBJ whole genome shotgun (WGS) entry which is preliminary data.</text>
</comment>
<dbReference type="Proteomes" id="UP001150062">
    <property type="component" value="Unassembled WGS sequence"/>
</dbReference>
<dbReference type="Pfam" id="PF01119">
    <property type="entry name" value="DNA_mis_repair"/>
    <property type="match status" value="1"/>
</dbReference>
<dbReference type="InterPro" id="IPR042121">
    <property type="entry name" value="MutL_C_regsub"/>
</dbReference>
<dbReference type="SUPFAM" id="SSF118116">
    <property type="entry name" value="DNA mismatch repair protein MutL"/>
    <property type="match status" value="1"/>
</dbReference>
<evidence type="ECO:0000256" key="2">
    <source>
        <dbReference type="ARBA" id="ARBA00022763"/>
    </source>
</evidence>
<dbReference type="Pfam" id="PF13589">
    <property type="entry name" value="HATPase_c_3"/>
    <property type="match status" value="1"/>
</dbReference>